<evidence type="ECO:0000313" key="1">
    <source>
        <dbReference type="EMBL" id="GAL33781.1"/>
    </source>
</evidence>
<name>A0A090T1D4_9VIBR</name>
<evidence type="ECO:0000313" key="2">
    <source>
        <dbReference type="Proteomes" id="UP000029224"/>
    </source>
</evidence>
<reference evidence="1 2" key="2">
    <citation type="submission" date="2014-09" db="EMBL/GenBank/DDBJ databases">
        <authorList>
            <consortium name="NBRP consortium"/>
            <person name="Sawabe T."/>
            <person name="Meirelles P."/>
            <person name="Nakanishi M."/>
            <person name="Sayaka M."/>
            <person name="Hattori M."/>
            <person name="Ohkuma M."/>
        </authorList>
    </citation>
    <scope>NUCLEOTIDE SEQUENCE [LARGE SCALE GENOMIC DNA]</scope>
    <source>
        <strain evidence="1 2">JCM 19240</strain>
    </source>
</reference>
<comment type="caution">
    <text evidence="1">The sequence shown here is derived from an EMBL/GenBank/DDBJ whole genome shotgun (WGS) entry which is preliminary data.</text>
</comment>
<dbReference type="EMBL" id="BBMT01000003">
    <property type="protein sequence ID" value="GAL33781.1"/>
    <property type="molecule type" value="Genomic_DNA"/>
</dbReference>
<keyword evidence="2" id="KW-1185">Reference proteome</keyword>
<sequence>MVDDEVLGADFSVFAEILNAVFAQYCSFDRFIQVSVERFGSDKAGVQFAKTHGSQLCL</sequence>
<dbReference type="Pfam" id="PF05947">
    <property type="entry name" value="T6SS_TssF"/>
    <property type="match status" value="1"/>
</dbReference>
<protein>
    <submittedName>
        <fullName evidence="1">Protein ImpG/VasA</fullName>
    </submittedName>
</protein>
<dbReference type="AlphaFoldDB" id="A0A090T1D4"/>
<organism evidence="1 2">
    <name type="scientific">Vibrio maritimus</name>
    <dbReference type="NCBI Taxonomy" id="990268"/>
    <lineage>
        <taxon>Bacteria</taxon>
        <taxon>Pseudomonadati</taxon>
        <taxon>Pseudomonadota</taxon>
        <taxon>Gammaproteobacteria</taxon>
        <taxon>Vibrionales</taxon>
        <taxon>Vibrionaceae</taxon>
        <taxon>Vibrio</taxon>
    </lineage>
</organism>
<gene>
    <name evidence="1" type="ORF">JCM19240_2477</name>
</gene>
<accession>A0A090T1D4</accession>
<proteinExistence type="predicted"/>
<reference evidence="1 2" key="1">
    <citation type="submission" date="2014-09" db="EMBL/GenBank/DDBJ databases">
        <title>Vibrio maritimus JCM 19240. (C210) whole genome shotgun sequence.</title>
        <authorList>
            <person name="Sawabe T."/>
            <person name="Meirelles P."/>
            <person name="Nakanishi M."/>
            <person name="Sayaka M."/>
            <person name="Hattori M."/>
            <person name="Ohkuma M."/>
        </authorList>
    </citation>
    <scope>NUCLEOTIDE SEQUENCE [LARGE SCALE GENOMIC DNA]</scope>
    <source>
        <strain evidence="1 2">JCM 19240</strain>
    </source>
</reference>
<dbReference type="InterPro" id="IPR010272">
    <property type="entry name" value="T6SS_TssF"/>
</dbReference>
<dbReference type="Proteomes" id="UP000029224">
    <property type="component" value="Unassembled WGS sequence"/>
</dbReference>